<dbReference type="Pfam" id="PF02567">
    <property type="entry name" value="PhzC-PhzF"/>
    <property type="match status" value="1"/>
</dbReference>
<evidence type="ECO:0000313" key="1">
    <source>
        <dbReference type="EMBL" id="KAL2825891.1"/>
    </source>
</evidence>
<organism evidence="1 2">
    <name type="scientific">Aspergillus pseudoustus</name>
    <dbReference type="NCBI Taxonomy" id="1810923"/>
    <lineage>
        <taxon>Eukaryota</taxon>
        <taxon>Fungi</taxon>
        <taxon>Dikarya</taxon>
        <taxon>Ascomycota</taxon>
        <taxon>Pezizomycotina</taxon>
        <taxon>Eurotiomycetes</taxon>
        <taxon>Eurotiomycetidae</taxon>
        <taxon>Eurotiales</taxon>
        <taxon>Aspergillaceae</taxon>
        <taxon>Aspergillus</taxon>
        <taxon>Aspergillus subgen. Nidulantes</taxon>
    </lineage>
</organism>
<evidence type="ECO:0000313" key="2">
    <source>
        <dbReference type="Proteomes" id="UP001610446"/>
    </source>
</evidence>
<dbReference type="Gene3D" id="3.10.310.10">
    <property type="entry name" value="Diaminopimelate Epimerase, Chain A, domain 1"/>
    <property type="match status" value="2"/>
</dbReference>
<keyword evidence="2" id="KW-1185">Reference proteome</keyword>
<protein>
    <recommendedName>
        <fullName evidence="3">Phenazine biosynthesis-like protein</fullName>
    </recommendedName>
</protein>
<accession>A0ABR4IDR1</accession>
<dbReference type="NCBIfam" id="TIGR00654">
    <property type="entry name" value="PhzF_family"/>
    <property type="match status" value="1"/>
</dbReference>
<sequence>MDRLSYSVVDVFSSVPYKGNPLAVVDNTTDSLTKTQMQLIARQFNLSETTFICPPTKPASTYRLRSFLPNGEEVFGAGHNSLGAWWYIANSGRVSLNGTGSAVYHQELGDAVLPVEVTKSAQGELLITMGQGTPQLLGRHPDKSVLSEALGISASDIGFEDDGKSLSEPQVVTTSPARHLLVPVRDRETLSRIDFTNADAISRELARTNSHSSGVYVFTRVGNSGGVLKLEARFFSPGMGMEDPATGSAAGPLAVLLCENGIVRCLNEDDGGSVEVEVVQGLKKGRECVMRLQASRGPAMGLLKVQISGTGVLVSEGNLIVPSRDASF</sequence>
<dbReference type="EMBL" id="JBFXLU010000465">
    <property type="protein sequence ID" value="KAL2825891.1"/>
    <property type="molecule type" value="Genomic_DNA"/>
</dbReference>
<proteinExistence type="predicted"/>
<comment type="caution">
    <text evidence="1">The sequence shown here is derived from an EMBL/GenBank/DDBJ whole genome shotgun (WGS) entry which is preliminary data.</text>
</comment>
<gene>
    <name evidence="1" type="ORF">BJY01DRAFT_262482</name>
</gene>
<dbReference type="Proteomes" id="UP001610446">
    <property type="component" value="Unassembled WGS sequence"/>
</dbReference>
<dbReference type="SUPFAM" id="SSF54506">
    <property type="entry name" value="Diaminopimelate epimerase-like"/>
    <property type="match status" value="1"/>
</dbReference>
<dbReference type="PANTHER" id="PTHR13774">
    <property type="entry name" value="PHENAZINE BIOSYNTHESIS PROTEIN"/>
    <property type="match status" value="1"/>
</dbReference>
<reference evidence="1 2" key="1">
    <citation type="submission" date="2024-07" db="EMBL/GenBank/DDBJ databases">
        <title>Section-level genome sequencing and comparative genomics of Aspergillus sections Usti and Cavernicolus.</title>
        <authorList>
            <consortium name="Lawrence Berkeley National Laboratory"/>
            <person name="Nybo J.L."/>
            <person name="Vesth T.C."/>
            <person name="Theobald S."/>
            <person name="Frisvad J.C."/>
            <person name="Larsen T.O."/>
            <person name="Kjaerboelling I."/>
            <person name="Rothschild-Mancinelli K."/>
            <person name="Lyhne E.K."/>
            <person name="Kogle M.E."/>
            <person name="Barry K."/>
            <person name="Clum A."/>
            <person name="Na H."/>
            <person name="Ledsgaard L."/>
            <person name="Lin J."/>
            <person name="Lipzen A."/>
            <person name="Kuo A."/>
            <person name="Riley R."/>
            <person name="Mondo S."/>
            <person name="Labutti K."/>
            <person name="Haridas S."/>
            <person name="Pangalinan J."/>
            <person name="Salamov A.A."/>
            <person name="Simmons B.A."/>
            <person name="Magnuson J.K."/>
            <person name="Chen J."/>
            <person name="Drula E."/>
            <person name="Henrissat B."/>
            <person name="Wiebenga A."/>
            <person name="Lubbers R.J."/>
            <person name="Gomes A.C."/>
            <person name="Makela M.R."/>
            <person name="Stajich J."/>
            <person name="Grigoriev I.V."/>
            <person name="Mortensen U.H."/>
            <person name="De Vries R.P."/>
            <person name="Baker S.E."/>
            <person name="Andersen M.R."/>
        </authorList>
    </citation>
    <scope>NUCLEOTIDE SEQUENCE [LARGE SCALE GENOMIC DNA]</scope>
    <source>
        <strain evidence="1 2">CBS 123904</strain>
    </source>
</reference>
<dbReference type="PANTHER" id="PTHR13774:SF32">
    <property type="entry name" value="ANTISENSE-ENHANCING SEQUENCE 1"/>
    <property type="match status" value="1"/>
</dbReference>
<name>A0ABR4IDR1_9EURO</name>
<evidence type="ECO:0008006" key="3">
    <source>
        <dbReference type="Google" id="ProtNLM"/>
    </source>
</evidence>
<dbReference type="InterPro" id="IPR003719">
    <property type="entry name" value="Phenazine_PhzF-like"/>
</dbReference>
<dbReference type="PIRSF" id="PIRSF016184">
    <property type="entry name" value="PhzC_PhzF"/>
    <property type="match status" value="1"/>
</dbReference>